<keyword evidence="2" id="KW-1185">Reference proteome</keyword>
<dbReference type="RefSeq" id="WP_250429397.1">
    <property type="nucleotide sequence ID" value="NZ_JALPRR010000002.1"/>
</dbReference>
<gene>
    <name evidence="1" type="ORF">ACFSKP_02775</name>
</gene>
<evidence type="ECO:0008006" key="3">
    <source>
        <dbReference type="Google" id="ProtNLM"/>
    </source>
</evidence>
<accession>A0ABW5CRX4</accession>
<organism evidence="1 2">
    <name type="scientific">Pontibacter ruber</name>
    <dbReference type="NCBI Taxonomy" id="1343895"/>
    <lineage>
        <taxon>Bacteria</taxon>
        <taxon>Pseudomonadati</taxon>
        <taxon>Bacteroidota</taxon>
        <taxon>Cytophagia</taxon>
        <taxon>Cytophagales</taxon>
        <taxon>Hymenobacteraceae</taxon>
        <taxon>Pontibacter</taxon>
    </lineage>
</organism>
<dbReference type="EMBL" id="JBHUIM010000001">
    <property type="protein sequence ID" value="MFD2245161.1"/>
    <property type="molecule type" value="Genomic_DNA"/>
</dbReference>
<dbReference type="Proteomes" id="UP001597374">
    <property type="component" value="Unassembled WGS sequence"/>
</dbReference>
<comment type="caution">
    <text evidence="1">The sequence shown here is derived from an EMBL/GenBank/DDBJ whole genome shotgun (WGS) entry which is preliminary data.</text>
</comment>
<proteinExistence type="predicted"/>
<name>A0ABW5CRX4_9BACT</name>
<evidence type="ECO:0000313" key="2">
    <source>
        <dbReference type="Proteomes" id="UP001597374"/>
    </source>
</evidence>
<protein>
    <recommendedName>
        <fullName evidence="3">Cbb3-type cytochrome oxidase assembly protein CcoS</fullName>
    </recommendedName>
</protein>
<reference evidence="2" key="1">
    <citation type="journal article" date="2019" name="Int. J. Syst. Evol. Microbiol.">
        <title>The Global Catalogue of Microorganisms (GCM) 10K type strain sequencing project: providing services to taxonomists for standard genome sequencing and annotation.</title>
        <authorList>
            <consortium name="The Broad Institute Genomics Platform"/>
            <consortium name="The Broad Institute Genome Sequencing Center for Infectious Disease"/>
            <person name="Wu L."/>
            <person name="Ma J."/>
        </authorList>
    </citation>
    <scope>NUCLEOTIDE SEQUENCE [LARGE SCALE GENOMIC DNA]</scope>
    <source>
        <strain evidence="2">CGMCC 4.1782</strain>
    </source>
</reference>
<sequence length="51" mass="6044">MRKKRKTDFPVLLFAVTLLLVGAAAYVYKSTRLEDEDMDFDLYDEDSNIYY</sequence>
<evidence type="ECO:0000313" key="1">
    <source>
        <dbReference type="EMBL" id="MFD2245161.1"/>
    </source>
</evidence>